<reference evidence="11 12" key="1">
    <citation type="submission" date="2020-08" db="EMBL/GenBank/DDBJ databases">
        <title>Sequencing the genomes of 1000 actinobacteria strains.</title>
        <authorList>
            <person name="Klenk H.-P."/>
        </authorList>
    </citation>
    <scope>NUCLEOTIDE SEQUENCE [LARGE SCALE GENOMIC DNA]</scope>
    <source>
        <strain evidence="11 12">DSM 105498</strain>
    </source>
</reference>
<dbReference type="GO" id="GO:0005524">
    <property type="term" value="F:ATP binding"/>
    <property type="evidence" value="ECO:0007669"/>
    <property type="project" value="UniProtKB-KW"/>
</dbReference>
<feature type="transmembrane region" description="Helical" evidence="9">
    <location>
        <begin position="39"/>
        <end position="57"/>
    </location>
</feature>
<evidence type="ECO:0000259" key="10">
    <source>
        <dbReference type="SMART" id="SM00387"/>
    </source>
</evidence>
<evidence type="ECO:0000256" key="9">
    <source>
        <dbReference type="SAM" id="Phobius"/>
    </source>
</evidence>
<organism evidence="11 12">
    <name type="scientific">Nocardioides soli</name>
    <dbReference type="NCBI Taxonomy" id="1036020"/>
    <lineage>
        <taxon>Bacteria</taxon>
        <taxon>Bacillati</taxon>
        <taxon>Actinomycetota</taxon>
        <taxon>Actinomycetes</taxon>
        <taxon>Propionibacteriales</taxon>
        <taxon>Nocardioidaceae</taxon>
        <taxon>Nocardioides</taxon>
    </lineage>
</organism>
<evidence type="ECO:0000256" key="7">
    <source>
        <dbReference type="ARBA" id="ARBA00022840"/>
    </source>
</evidence>
<feature type="transmembrane region" description="Helical" evidence="9">
    <location>
        <begin position="132"/>
        <end position="154"/>
    </location>
</feature>
<dbReference type="InterPro" id="IPR050482">
    <property type="entry name" value="Sensor_HK_TwoCompSys"/>
</dbReference>
<dbReference type="SMART" id="SM00387">
    <property type="entry name" value="HATPase_c"/>
    <property type="match status" value="1"/>
</dbReference>
<keyword evidence="12" id="KW-1185">Reference proteome</keyword>
<evidence type="ECO:0000313" key="12">
    <source>
        <dbReference type="Proteomes" id="UP000589626"/>
    </source>
</evidence>
<keyword evidence="6 11" id="KW-0418">Kinase</keyword>
<dbReference type="RefSeq" id="WP_183591963.1">
    <property type="nucleotide sequence ID" value="NZ_JACHWR010000001.1"/>
</dbReference>
<dbReference type="EC" id="2.7.13.3" evidence="2"/>
<dbReference type="Proteomes" id="UP000589626">
    <property type="component" value="Unassembled WGS sequence"/>
</dbReference>
<name>A0A7W4VUR5_9ACTN</name>
<evidence type="ECO:0000256" key="3">
    <source>
        <dbReference type="ARBA" id="ARBA00022553"/>
    </source>
</evidence>
<evidence type="ECO:0000256" key="8">
    <source>
        <dbReference type="ARBA" id="ARBA00023012"/>
    </source>
</evidence>
<dbReference type="EMBL" id="JACHWR010000001">
    <property type="protein sequence ID" value="MBB3042143.1"/>
    <property type="molecule type" value="Genomic_DNA"/>
</dbReference>
<keyword evidence="9" id="KW-0472">Membrane</keyword>
<evidence type="ECO:0000313" key="11">
    <source>
        <dbReference type="EMBL" id="MBB3042143.1"/>
    </source>
</evidence>
<dbReference type="Pfam" id="PF07730">
    <property type="entry name" value="HisKA_3"/>
    <property type="match status" value="1"/>
</dbReference>
<keyword evidence="3" id="KW-0597">Phosphoprotein</keyword>
<keyword evidence="7" id="KW-0067">ATP-binding</keyword>
<dbReference type="InterPro" id="IPR003594">
    <property type="entry name" value="HATPase_dom"/>
</dbReference>
<evidence type="ECO:0000256" key="6">
    <source>
        <dbReference type="ARBA" id="ARBA00022777"/>
    </source>
</evidence>
<dbReference type="AlphaFoldDB" id="A0A7W4VUR5"/>
<proteinExistence type="predicted"/>
<dbReference type="GO" id="GO:0016020">
    <property type="term" value="C:membrane"/>
    <property type="evidence" value="ECO:0007669"/>
    <property type="project" value="InterPro"/>
</dbReference>
<accession>A0A7W4VUR5</accession>
<evidence type="ECO:0000256" key="4">
    <source>
        <dbReference type="ARBA" id="ARBA00022679"/>
    </source>
</evidence>
<dbReference type="InterPro" id="IPR025828">
    <property type="entry name" value="Put_sensor_dom"/>
</dbReference>
<dbReference type="Pfam" id="PF13796">
    <property type="entry name" value="Sensor"/>
    <property type="match status" value="1"/>
</dbReference>
<dbReference type="GO" id="GO:0000155">
    <property type="term" value="F:phosphorelay sensor kinase activity"/>
    <property type="evidence" value="ECO:0007669"/>
    <property type="project" value="InterPro"/>
</dbReference>
<keyword evidence="9" id="KW-0812">Transmembrane</keyword>
<evidence type="ECO:0000256" key="1">
    <source>
        <dbReference type="ARBA" id="ARBA00000085"/>
    </source>
</evidence>
<keyword evidence="5" id="KW-0547">Nucleotide-binding</keyword>
<gene>
    <name evidence="11" type="ORF">FHU40_001944</name>
</gene>
<dbReference type="PANTHER" id="PTHR24421:SF10">
    <property type="entry name" value="NITRATE_NITRITE SENSOR PROTEIN NARQ"/>
    <property type="match status" value="1"/>
</dbReference>
<dbReference type="CDD" id="cd16917">
    <property type="entry name" value="HATPase_UhpB-NarQ-NarX-like"/>
    <property type="match status" value="1"/>
</dbReference>
<feature type="domain" description="Histidine kinase/HSP90-like ATPase" evidence="10">
    <location>
        <begin position="352"/>
        <end position="440"/>
    </location>
</feature>
<dbReference type="SUPFAM" id="SSF55874">
    <property type="entry name" value="ATPase domain of HSP90 chaperone/DNA topoisomerase II/histidine kinase"/>
    <property type="match status" value="1"/>
</dbReference>
<keyword evidence="4" id="KW-0808">Transferase</keyword>
<dbReference type="GO" id="GO:0046983">
    <property type="term" value="F:protein dimerization activity"/>
    <property type="evidence" value="ECO:0007669"/>
    <property type="project" value="InterPro"/>
</dbReference>
<keyword evidence="9" id="KW-1133">Transmembrane helix</keyword>
<evidence type="ECO:0000256" key="5">
    <source>
        <dbReference type="ARBA" id="ARBA00022741"/>
    </source>
</evidence>
<dbReference type="Gene3D" id="3.30.565.10">
    <property type="entry name" value="Histidine kinase-like ATPase, C-terminal domain"/>
    <property type="match status" value="1"/>
</dbReference>
<feature type="transmembrane region" description="Helical" evidence="9">
    <location>
        <begin position="63"/>
        <end position="86"/>
    </location>
</feature>
<comment type="catalytic activity">
    <reaction evidence="1">
        <text>ATP + protein L-histidine = ADP + protein N-phospho-L-histidine.</text>
        <dbReference type="EC" id="2.7.13.3"/>
    </reaction>
</comment>
<dbReference type="Gene3D" id="1.20.5.1930">
    <property type="match status" value="1"/>
</dbReference>
<dbReference type="Pfam" id="PF02518">
    <property type="entry name" value="HATPase_c"/>
    <property type="match status" value="1"/>
</dbReference>
<sequence length="440" mass="47048">MTETLYPVDYPGEAMTTTMPAVTAPVRPRGVRRVLYESGYALSAFPIALVGFLVVVIDLALGMALAVFIGGVLLISVGVMVARGFARFERIRLQGMLGRPAATPSYLCPRPGDGFWRRSLTPLRDAQSWLDVVWALVGLLTGTLAFAIALAWWAGAAGGLTYWFWQRWIPESDGDHGLAYYLGLGDGRTAESWLNLALGALLLLTLPWAVRLVVTIHASLAWVLLSSRADLQSEVARVEGGREAARIAEAESLRRLERDIHDGPQQRLVRLTMDLGRAKRQVADDPTRAAATLDDALAQARETVAELRSLSRGIAPPLLVDRGLAAALEEMLAQSSVPVRSRIDVPAQLPPHVETAVYFVVAEAMTNVAKHSQASSAEVTVVSHGAEVEVRVEDDGIGGAHPAKGLGLAGLRQRLAAVDGTLEVTSLEGAGTAVVARIPG</sequence>
<keyword evidence="8" id="KW-0902">Two-component regulatory system</keyword>
<protein>
    <recommendedName>
        <fullName evidence="2">histidine kinase</fullName>
        <ecNumber evidence="2">2.7.13.3</ecNumber>
    </recommendedName>
</protein>
<dbReference type="InterPro" id="IPR036890">
    <property type="entry name" value="HATPase_C_sf"/>
</dbReference>
<evidence type="ECO:0000256" key="2">
    <source>
        <dbReference type="ARBA" id="ARBA00012438"/>
    </source>
</evidence>
<feature type="transmembrane region" description="Helical" evidence="9">
    <location>
        <begin position="196"/>
        <end position="225"/>
    </location>
</feature>
<comment type="caution">
    <text evidence="11">The sequence shown here is derived from an EMBL/GenBank/DDBJ whole genome shotgun (WGS) entry which is preliminary data.</text>
</comment>
<dbReference type="PANTHER" id="PTHR24421">
    <property type="entry name" value="NITRATE/NITRITE SENSOR PROTEIN NARX-RELATED"/>
    <property type="match status" value="1"/>
</dbReference>
<dbReference type="InterPro" id="IPR011712">
    <property type="entry name" value="Sig_transdc_His_kin_sub3_dim/P"/>
</dbReference>